<dbReference type="InterPro" id="IPR010399">
    <property type="entry name" value="Tify_dom"/>
</dbReference>
<evidence type="ECO:0000259" key="8">
    <source>
        <dbReference type="PROSITE" id="PS51320"/>
    </source>
</evidence>
<evidence type="ECO:0000256" key="6">
    <source>
        <dbReference type="RuleBase" id="RU369065"/>
    </source>
</evidence>
<dbReference type="InterPro" id="IPR040390">
    <property type="entry name" value="TIFY/JAZ"/>
</dbReference>
<dbReference type="GO" id="GO:0009611">
    <property type="term" value="P:response to wounding"/>
    <property type="evidence" value="ECO:0007669"/>
    <property type="project" value="UniProtKB-UniRule"/>
</dbReference>
<dbReference type="GO" id="GO:2000022">
    <property type="term" value="P:regulation of jasmonic acid mediated signaling pathway"/>
    <property type="evidence" value="ECO:0007669"/>
    <property type="project" value="UniProtKB-UniRule"/>
</dbReference>
<dbReference type="Pfam" id="PF09425">
    <property type="entry name" value="Jas_motif"/>
    <property type="match status" value="1"/>
</dbReference>
<gene>
    <name evidence="9" type="ORF">QYE76_070332</name>
</gene>
<dbReference type="GO" id="GO:0005634">
    <property type="term" value="C:nucleus"/>
    <property type="evidence" value="ECO:0007669"/>
    <property type="project" value="UniProtKB-SubCell"/>
</dbReference>
<protein>
    <recommendedName>
        <fullName evidence="6">Protein TIFY</fullName>
    </recommendedName>
    <alternativeName>
        <fullName evidence="6">Jasmonate ZIM domain-containing protein</fullName>
    </alternativeName>
</protein>
<keyword evidence="5" id="KW-0804">Transcription</keyword>
<feature type="region of interest" description="Disordered" evidence="7">
    <location>
        <begin position="205"/>
        <end position="243"/>
    </location>
</feature>
<keyword evidence="10" id="KW-1185">Reference proteome</keyword>
<dbReference type="PROSITE" id="PS51320">
    <property type="entry name" value="TIFY"/>
    <property type="match status" value="1"/>
</dbReference>
<evidence type="ECO:0000256" key="4">
    <source>
        <dbReference type="ARBA" id="ARBA00023015"/>
    </source>
</evidence>
<dbReference type="InterPro" id="IPR018467">
    <property type="entry name" value="CCT_CS"/>
</dbReference>
<dbReference type="PANTHER" id="PTHR33077:SF59">
    <property type="entry name" value="PROTEIN TIFY 11A"/>
    <property type="match status" value="1"/>
</dbReference>
<dbReference type="AlphaFoldDB" id="A0AAD8SJZ5"/>
<dbReference type="Proteomes" id="UP001231189">
    <property type="component" value="Unassembled WGS sequence"/>
</dbReference>
<keyword evidence="6" id="KW-0539">Nucleus</keyword>
<evidence type="ECO:0000256" key="2">
    <source>
        <dbReference type="ARBA" id="ARBA00022819"/>
    </source>
</evidence>
<keyword evidence="3" id="KW-0832">Ubl conjugation</keyword>
<comment type="subcellular location">
    <subcellularLocation>
        <location evidence="6">Nucleus</location>
    </subcellularLocation>
</comment>
<comment type="similarity">
    <text evidence="1 6">Belongs to the TIFY/JAZ family.</text>
</comment>
<comment type="caution">
    <text evidence="9">The sequence shown here is derived from an EMBL/GenBank/DDBJ whole genome shotgun (WGS) entry which is preliminary data.</text>
</comment>
<dbReference type="Pfam" id="PF06200">
    <property type="entry name" value="tify"/>
    <property type="match status" value="1"/>
</dbReference>
<dbReference type="EMBL" id="JAUUTY010000004">
    <property type="protein sequence ID" value="KAK1652527.1"/>
    <property type="molecule type" value="Genomic_DNA"/>
</dbReference>
<accession>A0AAD8SJZ5</accession>
<comment type="function">
    <text evidence="6">Repressor of jasmonate responses.</text>
</comment>
<sequence>MLAPTFFLTSPLNPSIAAPHECTIITNSSSRRYKEPASMSHPRSSRSIEQARLVEPAEAIDRHRRNPPSRRSRLASTVEMPPMATATTDSAAATRRFAVACGVLSRFVKAAGPVAMPMPMSAYGAGAVQGPDGRPADGGQQLTIFYGGRVVVLDGCTPAMAAELIQYAAAAAATPTAAAPATELVDIPIARKASLQRFLSKRKHRSVTALDGPPYSHPQEAAPPPPAKKRKTEASSWLALGVA</sequence>
<dbReference type="GO" id="GO:0031347">
    <property type="term" value="P:regulation of defense response"/>
    <property type="evidence" value="ECO:0007669"/>
    <property type="project" value="UniProtKB-UniRule"/>
</dbReference>
<evidence type="ECO:0000256" key="1">
    <source>
        <dbReference type="ARBA" id="ARBA00008614"/>
    </source>
</evidence>
<evidence type="ECO:0000256" key="7">
    <source>
        <dbReference type="SAM" id="MobiDB-lite"/>
    </source>
</evidence>
<evidence type="ECO:0000313" key="10">
    <source>
        <dbReference type="Proteomes" id="UP001231189"/>
    </source>
</evidence>
<keyword evidence="2 6" id="KW-1184">Jasmonic acid signaling pathway</keyword>
<evidence type="ECO:0000256" key="5">
    <source>
        <dbReference type="ARBA" id="ARBA00023163"/>
    </source>
</evidence>
<feature type="region of interest" description="Disordered" evidence="7">
    <location>
        <begin position="30"/>
        <end position="49"/>
    </location>
</feature>
<dbReference type="PANTHER" id="PTHR33077">
    <property type="entry name" value="PROTEIN TIFY 4A-RELATED-RELATED"/>
    <property type="match status" value="1"/>
</dbReference>
<evidence type="ECO:0000313" key="9">
    <source>
        <dbReference type="EMBL" id="KAK1652527.1"/>
    </source>
</evidence>
<keyword evidence="4" id="KW-0805">Transcription regulation</keyword>
<proteinExistence type="inferred from homology"/>
<comment type="domain">
    <text evidence="6">The jas domain is required for interaction with COI1.</text>
</comment>
<name>A0AAD8SJZ5_LOLMU</name>
<evidence type="ECO:0000256" key="3">
    <source>
        <dbReference type="ARBA" id="ARBA00022843"/>
    </source>
</evidence>
<feature type="domain" description="Tify" evidence="8">
    <location>
        <begin position="135"/>
        <end position="170"/>
    </location>
</feature>
<reference evidence="9" key="1">
    <citation type="submission" date="2023-07" db="EMBL/GenBank/DDBJ databases">
        <title>A chromosome-level genome assembly of Lolium multiflorum.</title>
        <authorList>
            <person name="Chen Y."/>
            <person name="Copetti D."/>
            <person name="Kolliker R."/>
            <person name="Studer B."/>
        </authorList>
    </citation>
    <scope>NUCLEOTIDE SEQUENCE</scope>
    <source>
        <strain evidence="9">02402/16</strain>
        <tissue evidence="9">Leaf</tissue>
    </source>
</reference>
<dbReference type="SMART" id="SM00979">
    <property type="entry name" value="TIFY"/>
    <property type="match status" value="1"/>
</dbReference>
<organism evidence="9 10">
    <name type="scientific">Lolium multiflorum</name>
    <name type="common">Italian ryegrass</name>
    <name type="synonym">Lolium perenne subsp. multiflorum</name>
    <dbReference type="NCBI Taxonomy" id="4521"/>
    <lineage>
        <taxon>Eukaryota</taxon>
        <taxon>Viridiplantae</taxon>
        <taxon>Streptophyta</taxon>
        <taxon>Embryophyta</taxon>
        <taxon>Tracheophyta</taxon>
        <taxon>Spermatophyta</taxon>
        <taxon>Magnoliopsida</taxon>
        <taxon>Liliopsida</taxon>
        <taxon>Poales</taxon>
        <taxon>Poaceae</taxon>
        <taxon>BOP clade</taxon>
        <taxon>Pooideae</taxon>
        <taxon>Poodae</taxon>
        <taxon>Poeae</taxon>
        <taxon>Poeae Chloroplast Group 2 (Poeae type)</taxon>
        <taxon>Loliodinae</taxon>
        <taxon>Loliinae</taxon>
        <taxon>Lolium</taxon>
    </lineage>
</organism>